<keyword evidence="5" id="KW-1185">Reference proteome</keyword>
<dbReference type="HOGENOM" id="CLU_008033_2_0_9"/>
<evidence type="ECO:0000259" key="3">
    <source>
        <dbReference type="Pfam" id="PF20736"/>
    </source>
</evidence>
<dbReference type="InterPro" id="IPR012878">
    <property type="entry name" value="Beta-AFase-like_GH127_cat"/>
</dbReference>
<dbReference type="Pfam" id="PF07944">
    <property type="entry name" value="Beta-AFase-like_GH127_cat"/>
    <property type="match status" value="1"/>
</dbReference>
<dbReference type="Pfam" id="PF20736">
    <property type="entry name" value="Glyco_hydro127M"/>
    <property type="match status" value="1"/>
</dbReference>
<dbReference type="InterPro" id="IPR008928">
    <property type="entry name" value="6-hairpin_glycosidase_sf"/>
</dbReference>
<gene>
    <name evidence="4" type="ORF">UC3_02723</name>
</gene>
<protein>
    <recommendedName>
        <fullName evidence="6">DUF1680 family protein</fullName>
    </recommendedName>
</protein>
<name>R3W4C1_9ENTE</name>
<dbReference type="PANTHER" id="PTHR31151:SF0">
    <property type="entry name" value="PROLINE-TRNA LIGASE (DUF1680)"/>
    <property type="match status" value="1"/>
</dbReference>
<feature type="domain" description="Non-reducing end beta-L-arabinofuranosidase-like GH127 middle" evidence="3">
    <location>
        <begin position="585"/>
        <end position="660"/>
    </location>
</feature>
<reference evidence="4 5" key="1">
    <citation type="submission" date="2013-02" db="EMBL/GenBank/DDBJ databases">
        <title>The Genome Sequence of Enterococcus phoeniculicola BAA-412.</title>
        <authorList>
            <consortium name="The Broad Institute Genome Sequencing Platform"/>
            <consortium name="The Broad Institute Genome Sequencing Center for Infectious Disease"/>
            <person name="Earl A.M."/>
            <person name="Gilmore M.S."/>
            <person name="Lebreton F."/>
            <person name="Walker B."/>
            <person name="Young S.K."/>
            <person name="Zeng Q."/>
            <person name="Gargeya S."/>
            <person name="Fitzgerald M."/>
            <person name="Haas B."/>
            <person name="Abouelleil A."/>
            <person name="Alvarado L."/>
            <person name="Arachchi H.M."/>
            <person name="Berlin A.M."/>
            <person name="Chapman S.B."/>
            <person name="Dewar J."/>
            <person name="Goldberg J."/>
            <person name="Griggs A."/>
            <person name="Gujja S."/>
            <person name="Hansen M."/>
            <person name="Howarth C."/>
            <person name="Imamovic A."/>
            <person name="Larimer J."/>
            <person name="McCowan C."/>
            <person name="Murphy C."/>
            <person name="Neiman D."/>
            <person name="Pearson M."/>
            <person name="Priest M."/>
            <person name="Roberts A."/>
            <person name="Saif S."/>
            <person name="Shea T."/>
            <person name="Sisk P."/>
            <person name="Sykes S."/>
            <person name="Wortman J."/>
            <person name="Nusbaum C."/>
            <person name="Birren B."/>
        </authorList>
    </citation>
    <scope>NUCLEOTIDE SEQUENCE [LARGE SCALE GENOMIC DNA]</scope>
    <source>
        <strain evidence="4 5">ATCC BAA-412</strain>
    </source>
</reference>
<comment type="caution">
    <text evidence="4">The sequence shown here is derived from an EMBL/GenBank/DDBJ whole genome shotgun (WGS) entry which is preliminary data.</text>
</comment>
<dbReference type="Pfam" id="PF20578">
    <property type="entry name" value="aBig_2"/>
    <property type="match status" value="1"/>
</dbReference>
<dbReference type="SUPFAM" id="SSF48208">
    <property type="entry name" value="Six-hairpin glycosidases"/>
    <property type="match status" value="1"/>
</dbReference>
<dbReference type="PANTHER" id="PTHR31151">
    <property type="entry name" value="PROLINE-TRNA LIGASE (DUF1680)"/>
    <property type="match status" value="1"/>
</dbReference>
<dbReference type="eggNOG" id="COG3533">
    <property type="taxonomic scope" value="Bacteria"/>
</dbReference>
<dbReference type="InterPro" id="IPR049046">
    <property type="entry name" value="Beta-AFase-like_GH127_middle"/>
</dbReference>
<dbReference type="Proteomes" id="UP000013785">
    <property type="component" value="Unassembled WGS sequence"/>
</dbReference>
<feature type="domain" description="Atrophied bacterial Ig" evidence="2">
    <location>
        <begin position="21"/>
        <end position="92"/>
    </location>
</feature>
<sequence>MSEQETRNQIQMDIDSLYLGNLKTIEFDLFLPNEGKKGSKISWSSSDERWLNNQGKVSQPPFGRGNREIKLTATFTLHNEQLTHVYDVRILEAPNDIKIKKIYSIQLIKKENETFYLPTGIAVESLDGKVVTQKVNWACNEPLLLAKKGHYTFSGTIYSTDYPVEAQVEIVQKLTRYSVRKKKKSLFSLKDVTLDKHSSFYKNQQNYLQFLLSVDDDQMLYNFRKTAGMDTKNAEEMIGWDSLHSRLRGHTTGHYLSALSLASASTRNVRINEKLTYMVSELQKVQTVFSEKSGYQKGYLGGYPEIQFDLLEKLHPYPEVWAPYYTLHKILAGLLDAYHYTKNKQALEISKKIGNWVYHRLRKRSYKERQAMWGMYIAGEYGGINESLADLYEITGDSIYLEAARFFDNDYLFYPLEQEVDVLGGLHANQHIPQIVGAMKLYEASGEERYYQIARFFWESVTSNHIYSMGGTGDGEIFQQPNAIASHISKNTAESCASYNLLKLTNALYQYEGTTDLVDYYELALLNHIAASPARDCSGESTYFMATQPGAQRYFEVENSCCHGTGMENHFKYGEFIASYTEESIHINLFLSAKIMAKELGVDLTIDANLDQGTMVIKNRSTSTRQLKIRLPKWTSSMTFSSDGKPQKFALEEGYYVIDQPFEELSITFTLLYAIVEAPDDPGLCSLYYGPYLLGGLSEQTNFLSLDFSEEDLQTQFQKNQTIRQKKTGVEFIPVHQLDNESYHLYFKKDV</sequence>
<evidence type="ECO:0008006" key="6">
    <source>
        <dbReference type="Google" id="ProtNLM"/>
    </source>
</evidence>
<evidence type="ECO:0000313" key="4">
    <source>
        <dbReference type="EMBL" id="EOL42371.1"/>
    </source>
</evidence>
<proteinExistence type="predicted"/>
<dbReference type="STRING" id="154621.RV11_GL001920"/>
<dbReference type="EMBL" id="AJAT01000017">
    <property type="protein sequence ID" value="EOL42371.1"/>
    <property type="molecule type" value="Genomic_DNA"/>
</dbReference>
<feature type="domain" description="Non-reducing end beta-L-arabinofuranosidase-like GH127 catalytic" evidence="1">
    <location>
        <begin position="191"/>
        <end position="575"/>
    </location>
</feature>
<evidence type="ECO:0000259" key="2">
    <source>
        <dbReference type="Pfam" id="PF20578"/>
    </source>
</evidence>
<dbReference type="InterPro" id="IPR046780">
    <property type="entry name" value="aBig_2"/>
</dbReference>
<accession>R3W4C1</accession>
<dbReference type="OrthoDB" id="9757939at2"/>
<organism evidence="4 5">
    <name type="scientific">Enterococcus phoeniculicola ATCC BAA-412</name>
    <dbReference type="NCBI Taxonomy" id="1158610"/>
    <lineage>
        <taxon>Bacteria</taxon>
        <taxon>Bacillati</taxon>
        <taxon>Bacillota</taxon>
        <taxon>Bacilli</taxon>
        <taxon>Lactobacillales</taxon>
        <taxon>Enterococcaceae</taxon>
        <taxon>Enterococcus</taxon>
    </lineage>
</organism>
<dbReference type="AlphaFoldDB" id="R3W4C1"/>
<dbReference type="GO" id="GO:0005975">
    <property type="term" value="P:carbohydrate metabolic process"/>
    <property type="evidence" value="ECO:0007669"/>
    <property type="project" value="InterPro"/>
</dbReference>
<evidence type="ECO:0000259" key="1">
    <source>
        <dbReference type="Pfam" id="PF07944"/>
    </source>
</evidence>
<evidence type="ECO:0000313" key="5">
    <source>
        <dbReference type="Proteomes" id="UP000013785"/>
    </source>
</evidence>
<dbReference type="RefSeq" id="WP_010769358.1">
    <property type="nucleotide sequence ID" value="NZ_ASWE01000001.1"/>
</dbReference>
<dbReference type="PATRIC" id="fig|1158610.3.peg.2705"/>